<reference evidence="1" key="1">
    <citation type="journal article" date="2014" name="Microbiology">
        <title>A 2,4-dichlorophenoxyacetic acid degradation plasmid pM7012 discloses distribution of an unclassified megaplasmid group across bacterial species.</title>
        <authorList>
            <person name="Sakai Y."/>
            <person name="Ogawa N."/>
            <person name="Shimomura Y."/>
            <person name="Fujii T."/>
        </authorList>
    </citation>
    <scope>NUCLEOTIDE SEQUENCE</scope>
    <source>
        <strain evidence="1">M701</strain>
    </source>
</reference>
<keyword evidence="1" id="KW-0614">Plasmid</keyword>
<dbReference type="AlphaFoldDB" id="V5YN60"/>
<organism evidence="1">
    <name type="scientific">Burkholderia sp. M701</name>
    <dbReference type="NCBI Taxonomy" id="326454"/>
    <lineage>
        <taxon>Bacteria</taxon>
        <taxon>Pseudomonadati</taxon>
        <taxon>Pseudomonadota</taxon>
        <taxon>Betaproteobacteria</taxon>
        <taxon>Burkholderiales</taxon>
        <taxon>Burkholderiaceae</taxon>
        <taxon>Burkholderia</taxon>
    </lineage>
</organism>
<name>V5YN60_9BURK</name>
<protein>
    <submittedName>
        <fullName evidence="1">Uncharacterized protein</fullName>
    </submittedName>
</protein>
<proteinExistence type="predicted"/>
<dbReference type="EMBL" id="AB853026">
    <property type="protein sequence ID" value="BAO19005.1"/>
    <property type="molecule type" value="Genomic_DNA"/>
</dbReference>
<accession>V5YN60</accession>
<geneLocation type="plasmid" evidence="1">
    <name>pM7012</name>
</geneLocation>
<dbReference type="RefSeq" id="WP_023842548.1">
    <property type="nucleotide sequence ID" value="NC_022995.1"/>
</dbReference>
<sequence>MIQTKGYVTAPASRWVYERPNHGGAKTLLLNIGGVTTTGNWAGELGESFFAWAPLPKRNKALEARLFAGGMVYSSAGEPAQIPLSRGYASAPVSEWLYERPRHRDSKCLLLTIGCIAIVGHWQGDLGRYFLAWAPLPDRDKAAEARIAQAYRERRAARAI</sequence>
<reference evidence="1" key="2">
    <citation type="submission" date="2024-06" db="EMBL/GenBank/DDBJ databases">
        <authorList>
            <person name="Sakai Y."/>
            <person name="Fujii T."/>
        </authorList>
    </citation>
    <scope>NUCLEOTIDE SEQUENCE</scope>
    <source>
        <strain evidence="1">M701</strain>
        <plasmid evidence="1">pM7012</plasmid>
    </source>
</reference>
<evidence type="ECO:0000313" key="1">
    <source>
        <dbReference type="EMBL" id="BAO19005.1"/>
    </source>
</evidence>